<feature type="region of interest" description="Disordered" evidence="9">
    <location>
        <begin position="93"/>
        <end position="129"/>
    </location>
</feature>
<reference evidence="12 13" key="1">
    <citation type="submission" date="2015-12" db="EMBL/GenBank/DDBJ databases">
        <title>Draft Genome Sequence of Olsenella scatoligenes SK9K4T; a Producer of 3-Methylindole- (skatole) and 4-Methylphenol- (p-cresol) Isolated from Pig Feces.</title>
        <authorList>
            <person name="Li X."/>
            <person name="Borg B."/>
            <person name="Canibe N."/>
        </authorList>
    </citation>
    <scope>NUCLEOTIDE SEQUENCE [LARGE SCALE GENOMIC DNA]</scope>
    <source>
        <strain evidence="12 13">SK9K4</strain>
    </source>
</reference>
<dbReference type="SUPFAM" id="SSF52540">
    <property type="entry name" value="P-loop containing nucleoside triphosphate hydrolases"/>
    <property type="match status" value="1"/>
</dbReference>
<protein>
    <recommendedName>
        <fullName evidence="7">Chromosomal replication initiator protein DnaA</fullName>
    </recommendedName>
</protein>
<keyword evidence="4 7" id="KW-0067">ATP-binding</keyword>
<keyword evidence="2 7" id="KW-0235">DNA replication</keyword>
<keyword evidence="5" id="KW-0446">Lipid-binding</keyword>
<sequence length="520" mass="58353">MEPEIDSDTEALWQDMFDLVSKRHLPGSVMAMLRSCAPTSLDAGVLHVETHSRTVKNRLSKNLDVINECLTEAAFEPTTLDISFVQDPDAAPLAPNSAVTPEEARRWMAPSPQTAAPTPAPAPAPLQRNPEDAWLDENAAREAAGHERRAANPLVDDISEMDSKLTFDRFVVGDENTFAYQAALQVANGENRTYNPLFIYGKSGLGKTHLLRAIQNYISANDPTRVCVYKDGSSFITDYTTAMSHRERSAPDILRDHYYDIDVLIIDDIQKLAGKAGTIDFFFDAFNHLTSAGKQIVLAADRSPSQLGAEAAFDERVTSRLDSGFSTSIQVPNYELKLRLITTFCERMHEDAAEGHVGLAITGTISEDNIRYMAERAGTNIRVIEGFCQRCLIAETHREQRGEELSHEDINRLAKESWPNGEKQYKIEEIQRAVEQYFDISHSDLVGEKRNKDIMNARHIAVWLSKELCDATYAEIGEHFGGRSHATMLNSIRVVDKKRKEDKIYHDRLVQIRDNITENT</sequence>
<dbReference type="PRINTS" id="PR00051">
    <property type="entry name" value="DNAA"/>
</dbReference>
<dbReference type="GO" id="GO:0006275">
    <property type="term" value="P:regulation of DNA replication"/>
    <property type="evidence" value="ECO:0007669"/>
    <property type="project" value="InterPro"/>
</dbReference>
<dbReference type="GO" id="GO:0005524">
    <property type="term" value="F:ATP binding"/>
    <property type="evidence" value="ECO:0007669"/>
    <property type="project" value="UniProtKB-KW"/>
</dbReference>
<dbReference type="PANTHER" id="PTHR30050:SF2">
    <property type="entry name" value="CHROMOSOMAL REPLICATION INITIATOR PROTEIN DNAA"/>
    <property type="match status" value="1"/>
</dbReference>
<dbReference type="GO" id="GO:0006270">
    <property type="term" value="P:DNA replication initiation"/>
    <property type="evidence" value="ECO:0007669"/>
    <property type="project" value="InterPro"/>
</dbReference>
<feature type="domain" description="AAA+ ATPase" evidence="10">
    <location>
        <begin position="193"/>
        <end position="335"/>
    </location>
</feature>
<evidence type="ECO:0000256" key="8">
    <source>
        <dbReference type="RuleBase" id="RU004227"/>
    </source>
</evidence>
<dbReference type="InterPro" id="IPR027417">
    <property type="entry name" value="P-loop_NTPase"/>
</dbReference>
<dbReference type="InterPro" id="IPR018312">
    <property type="entry name" value="Chromosome_initiator_DnaA_CS"/>
</dbReference>
<dbReference type="InterPro" id="IPR010921">
    <property type="entry name" value="Trp_repressor/repl_initiator"/>
</dbReference>
<keyword evidence="3 7" id="KW-0547">Nucleotide-binding</keyword>
<dbReference type="STRING" id="1299998.AUL39_00620"/>
<accession>A0A124EGX9</accession>
<keyword evidence="6 7" id="KW-0238">DNA-binding</keyword>
<dbReference type="InterPro" id="IPR020591">
    <property type="entry name" value="Chromosome_initiator_DnaA-like"/>
</dbReference>
<evidence type="ECO:0000259" key="10">
    <source>
        <dbReference type="SMART" id="SM00382"/>
    </source>
</evidence>
<evidence type="ECO:0000256" key="6">
    <source>
        <dbReference type="ARBA" id="ARBA00023125"/>
    </source>
</evidence>
<dbReference type="SMART" id="SM00760">
    <property type="entry name" value="Bac_DnaA_C"/>
    <property type="match status" value="1"/>
</dbReference>
<feature type="domain" description="Chromosomal replication initiator DnaA C-terminal" evidence="11">
    <location>
        <begin position="426"/>
        <end position="495"/>
    </location>
</feature>
<evidence type="ECO:0000256" key="1">
    <source>
        <dbReference type="ARBA" id="ARBA00022490"/>
    </source>
</evidence>
<keyword evidence="1" id="KW-0963">Cytoplasm</keyword>
<dbReference type="InterPro" id="IPR013159">
    <property type="entry name" value="DnaA_C"/>
</dbReference>
<dbReference type="OrthoDB" id="9807019at2"/>
<dbReference type="RefSeq" id="WP_059052613.1">
    <property type="nucleotide sequence ID" value="NZ_LOJF01000001.1"/>
</dbReference>
<dbReference type="PROSITE" id="PS01008">
    <property type="entry name" value="DNAA"/>
    <property type="match status" value="1"/>
</dbReference>
<evidence type="ECO:0000256" key="5">
    <source>
        <dbReference type="ARBA" id="ARBA00023121"/>
    </source>
</evidence>
<comment type="function">
    <text evidence="7">Plays an essential role in the initiation and regulation of chromosomal replication. ATP-DnaA binds to the origin of replication (oriC) to initiate formation of the DNA replication initiation complex once per cell cycle. Binds the DnaA box (a 9 base pair repeat at the origin) and separates the double-stranded (ds)DNA. Forms a right-handed helical filament on oriC DNA; dsDNA binds to the exterior of the filament while single-stranded (ss)DNA is stabiized in the filament's interior. The ATP-DnaA-oriC complex binds and stabilizes one strand of the AT-rich DNA unwinding element (DUE), permitting loading of DNA polymerase. After initiation quickly degrades to an ADP-DnaA complex that is not apt for DNA replication. Binds acidic phospholipids.</text>
</comment>
<dbReference type="CDD" id="cd06571">
    <property type="entry name" value="Bac_DnaA_C"/>
    <property type="match status" value="1"/>
</dbReference>
<dbReference type="EMBL" id="LOJF01000001">
    <property type="protein sequence ID" value="KUH58887.1"/>
    <property type="molecule type" value="Genomic_DNA"/>
</dbReference>
<evidence type="ECO:0000256" key="3">
    <source>
        <dbReference type="ARBA" id="ARBA00022741"/>
    </source>
</evidence>
<name>A0A124EGX9_TRASO</name>
<evidence type="ECO:0000313" key="13">
    <source>
        <dbReference type="Proteomes" id="UP000054078"/>
    </source>
</evidence>
<evidence type="ECO:0000256" key="2">
    <source>
        <dbReference type="ARBA" id="ARBA00022705"/>
    </source>
</evidence>
<dbReference type="GO" id="GO:0003688">
    <property type="term" value="F:DNA replication origin binding"/>
    <property type="evidence" value="ECO:0007669"/>
    <property type="project" value="InterPro"/>
</dbReference>
<comment type="caution">
    <text evidence="12">The sequence shown here is derived from an EMBL/GenBank/DDBJ whole genome shotgun (WGS) entry which is preliminary data.</text>
</comment>
<dbReference type="PANTHER" id="PTHR30050">
    <property type="entry name" value="CHROMOSOMAL REPLICATION INITIATOR PROTEIN DNAA"/>
    <property type="match status" value="1"/>
</dbReference>
<dbReference type="InterPro" id="IPR003593">
    <property type="entry name" value="AAA+_ATPase"/>
</dbReference>
<organism evidence="12 13">
    <name type="scientific">Tractidigestivibacter scatoligenes</name>
    <name type="common">Olsenella scatoligenes</name>
    <dbReference type="NCBI Taxonomy" id="1299998"/>
    <lineage>
        <taxon>Bacteria</taxon>
        <taxon>Bacillati</taxon>
        <taxon>Actinomycetota</taxon>
        <taxon>Coriobacteriia</taxon>
        <taxon>Coriobacteriales</taxon>
        <taxon>Atopobiaceae</taxon>
        <taxon>Tractidigestivibacter</taxon>
    </lineage>
</organism>
<evidence type="ECO:0000259" key="11">
    <source>
        <dbReference type="SMART" id="SM00760"/>
    </source>
</evidence>
<dbReference type="GO" id="GO:0008289">
    <property type="term" value="F:lipid binding"/>
    <property type="evidence" value="ECO:0007669"/>
    <property type="project" value="UniProtKB-KW"/>
</dbReference>
<evidence type="ECO:0000313" key="12">
    <source>
        <dbReference type="EMBL" id="KUH58887.1"/>
    </source>
</evidence>
<dbReference type="Pfam" id="PF08299">
    <property type="entry name" value="Bac_DnaA_C"/>
    <property type="match status" value="1"/>
</dbReference>
<comment type="similarity">
    <text evidence="8">Belongs to the DnaA family.</text>
</comment>
<dbReference type="InterPro" id="IPR013317">
    <property type="entry name" value="DnaA_dom"/>
</dbReference>
<evidence type="ECO:0000256" key="7">
    <source>
        <dbReference type="RuleBase" id="RU000577"/>
    </source>
</evidence>
<proteinExistence type="inferred from homology"/>
<dbReference type="GO" id="GO:0005886">
    <property type="term" value="C:plasma membrane"/>
    <property type="evidence" value="ECO:0007669"/>
    <property type="project" value="TreeGrafter"/>
</dbReference>
<dbReference type="Proteomes" id="UP000054078">
    <property type="component" value="Unassembled WGS sequence"/>
</dbReference>
<evidence type="ECO:0000256" key="9">
    <source>
        <dbReference type="SAM" id="MobiDB-lite"/>
    </source>
</evidence>
<dbReference type="SMART" id="SM00382">
    <property type="entry name" value="AAA"/>
    <property type="match status" value="1"/>
</dbReference>
<evidence type="ECO:0000256" key="4">
    <source>
        <dbReference type="ARBA" id="ARBA00022840"/>
    </source>
</evidence>
<gene>
    <name evidence="12" type="ORF">AUL39_00620</name>
</gene>
<dbReference type="Pfam" id="PF00308">
    <property type="entry name" value="Bac_DnaA"/>
    <property type="match status" value="1"/>
</dbReference>
<dbReference type="Gene3D" id="3.40.50.300">
    <property type="entry name" value="P-loop containing nucleotide triphosphate hydrolases"/>
    <property type="match status" value="1"/>
</dbReference>
<dbReference type="AlphaFoldDB" id="A0A124EGX9"/>
<dbReference type="SUPFAM" id="SSF48295">
    <property type="entry name" value="TrpR-like"/>
    <property type="match status" value="1"/>
</dbReference>
<keyword evidence="13" id="KW-1185">Reference proteome</keyword>
<dbReference type="Gene3D" id="1.10.1750.10">
    <property type="match status" value="1"/>
</dbReference>